<dbReference type="Gene3D" id="1.10.3730.20">
    <property type="match status" value="1"/>
</dbReference>
<dbReference type="SUPFAM" id="SSF103481">
    <property type="entry name" value="Multidrug resistance efflux transporter EmrE"/>
    <property type="match status" value="1"/>
</dbReference>
<dbReference type="OrthoDB" id="9808638at2"/>
<dbReference type="RefSeq" id="WP_126833324.1">
    <property type="nucleotide sequence ID" value="NZ_PIPT01000003.1"/>
</dbReference>
<feature type="transmembrane region" description="Helical" evidence="2">
    <location>
        <begin position="29"/>
        <end position="48"/>
    </location>
</feature>
<evidence type="ECO:0000313" key="4">
    <source>
        <dbReference type="Proteomes" id="UP000286678"/>
    </source>
</evidence>
<dbReference type="Proteomes" id="UP000286678">
    <property type="component" value="Unassembled WGS sequence"/>
</dbReference>
<name>A0A432XJ81_9GAMM</name>
<keyword evidence="4" id="KW-1185">Reference proteome</keyword>
<protein>
    <recommendedName>
        <fullName evidence="5">QacE family quaternary ammonium compound efflux SMR transporter</fullName>
    </recommendedName>
</protein>
<accession>A0A432XJ81</accession>
<sequence length="49" mass="5502">MAWLILFLAGILEVIWAFAMKLSQGFTRPVPAFITITAMVASFWLLVLC</sequence>
<dbReference type="InterPro" id="IPR045324">
    <property type="entry name" value="Small_multidrug_res"/>
</dbReference>
<evidence type="ECO:0000313" key="3">
    <source>
        <dbReference type="EMBL" id="RUO48682.1"/>
    </source>
</evidence>
<dbReference type="GO" id="GO:0005886">
    <property type="term" value="C:plasma membrane"/>
    <property type="evidence" value="ECO:0007669"/>
    <property type="project" value="UniProtKB-SubCell"/>
</dbReference>
<dbReference type="AlphaFoldDB" id="A0A432XJ81"/>
<gene>
    <name evidence="3" type="ORF">CWE21_04780</name>
</gene>
<evidence type="ECO:0000256" key="2">
    <source>
        <dbReference type="SAM" id="Phobius"/>
    </source>
</evidence>
<reference evidence="4" key="1">
    <citation type="journal article" date="2018" name="Front. Microbiol.">
        <title>Genome-Based Analysis Reveals the Taxonomy and Diversity of the Family Idiomarinaceae.</title>
        <authorList>
            <person name="Liu Y."/>
            <person name="Lai Q."/>
            <person name="Shao Z."/>
        </authorList>
    </citation>
    <scope>NUCLEOTIDE SEQUENCE [LARGE SCALE GENOMIC DNA]</scope>
    <source>
        <strain evidence="4">SW15</strain>
    </source>
</reference>
<comment type="subcellular location">
    <subcellularLocation>
        <location evidence="1">Cell membrane</location>
        <topology evidence="1">Multi-pass membrane protein</topology>
    </subcellularLocation>
</comment>
<dbReference type="EMBL" id="PIPT01000003">
    <property type="protein sequence ID" value="RUO48682.1"/>
    <property type="molecule type" value="Genomic_DNA"/>
</dbReference>
<proteinExistence type="inferred from homology"/>
<dbReference type="InterPro" id="IPR037185">
    <property type="entry name" value="EmrE-like"/>
</dbReference>
<evidence type="ECO:0008006" key="5">
    <source>
        <dbReference type="Google" id="ProtNLM"/>
    </source>
</evidence>
<organism evidence="3 4">
    <name type="scientific">Pseudidiomarina aquimaris</name>
    <dbReference type="NCBI Taxonomy" id="641841"/>
    <lineage>
        <taxon>Bacteria</taxon>
        <taxon>Pseudomonadati</taxon>
        <taxon>Pseudomonadota</taxon>
        <taxon>Gammaproteobacteria</taxon>
        <taxon>Alteromonadales</taxon>
        <taxon>Idiomarinaceae</taxon>
        <taxon>Pseudidiomarina</taxon>
    </lineage>
</organism>
<keyword evidence="2" id="KW-0472">Membrane</keyword>
<keyword evidence="1 2" id="KW-0812">Transmembrane</keyword>
<dbReference type="Pfam" id="PF00893">
    <property type="entry name" value="Multi_Drug_Res"/>
    <property type="match status" value="1"/>
</dbReference>
<comment type="caution">
    <text evidence="3">The sequence shown here is derived from an EMBL/GenBank/DDBJ whole genome shotgun (WGS) entry which is preliminary data.</text>
</comment>
<evidence type="ECO:0000256" key="1">
    <source>
        <dbReference type="RuleBase" id="RU003942"/>
    </source>
</evidence>
<dbReference type="GO" id="GO:0022857">
    <property type="term" value="F:transmembrane transporter activity"/>
    <property type="evidence" value="ECO:0007669"/>
    <property type="project" value="InterPro"/>
</dbReference>
<keyword evidence="2" id="KW-1133">Transmembrane helix</keyword>
<comment type="similarity">
    <text evidence="1">Belongs to the drug/metabolite transporter (DMT) superfamily. Small multidrug resistance (SMR) (TC 2.A.7.1) family.</text>
</comment>